<gene>
    <name evidence="3" type="ORF">E2N93_11065</name>
</gene>
<feature type="compositionally biased region" description="Basic residues" evidence="2">
    <location>
        <begin position="528"/>
        <end position="537"/>
    </location>
</feature>
<keyword evidence="4" id="KW-1185">Reference proteome</keyword>
<organism evidence="3 4">
    <name type="scientific">Ruminococcus bromii</name>
    <dbReference type="NCBI Taxonomy" id="40518"/>
    <lineage>
        <taxon>Bacteria</taxon>
        <taxon>Bacillati</taxon>
        <taxon>Bacillota</taxon>
        <taxon>Clostridia</taxon>
        <taxon>Eubacteriales</taxon>
        <taxon>Oscillospiraceae</taxon>
        <taxon>Ruminococcus</taxon>
    </lineage>
</organism>
<comment type="caution">
    <text evidence="3">The sequence shown here is derived from an EMBL/GenBank/DDBJ whole genome shotgun (WGS) entry which is preliminary data.</text>
</comment>
<reference evidence="3 4" key="1">
    <citation type="submission" date="2019-03" db="EMBL/GenBank/DDBJ databases">
        <authorList>
            <person name="Molinero N."/>
            <person name="Sanchez B."/>
            <person name="Walker A."/>
            <person name="Duncan S."/>
            <person name="Delgado S."/>
            <person name="Margolles A."/>
        </authorList>
    </citation>
    <scope>NUCLEOTIDE SEQUENCE [LARGE SCALE GENOMIC DNA]</scope>
    <source>
        <strain evidence="3 4">IPLA60002</strain>
    </source>
</reference>
<keyword evidence="1" id="KW-0175">Coiled coil</keyword>
<evidence type="ECO:0000256" key="1">
    <source>
        <dbReference type="SAM" id="Coils"/>
    </source>
</evidence>
<feature type="region of interest" description="Disordered" evidence="2">
    <location>
        <begin position="514"/>
        <end position="537"/>
    </location>
</feature>
<evidence type="ECO:0000313" key="4">
    <source>
        <dbReference type="Proteomes" id="UP001056693"/>
    </source>
</evidence>
<dbReference type="EMBL" id="SNUZ01000017">
    <property type="protein sequence ID" value="MCL3788518.1"/>
    <property type="molecule type" value="Genomic_DNA"/>
</dbReference>
<feature type="compositionally biased region" description="Basic and acidic residues" evidence="2">
    <location>
        <begin position="514"/>
        <end position="527"/>
    </location>
</feature>
<evidence type="ECO:0000313" key="3">
    <source>
        <dbReference type="EMBL" id="MCL3788518.1"/>
    </source>
</evidence>
<accession>A0ABT0NJS9</accession>
<proteinExistence type="predicted"/>
<evidence type="ECO:0000256" key="2">
    <source>
        <dbReference type="SAM" id="MobiDB-lite"/>
    </source>
</evidence>
<feature type="coiled-coil region" evidence="1">
    <location>
        <begin position="421"/>
        <end position="456"/>
    </location>
</feature>
<protein>
    <submittedName>
        <fullName evidence="3">Uncharacterized protein</fullName>
    </submittedName>
</protein>
<dbReference type="Proteomes" id="UP001056693">
    <property type="component" value="Unassembled WGS sequence"/>
</dbReference>
<name>A0ABT0NJS9_9FIRM</name>
<sequence length="537" mass="62869">MAKYKMTAFSRQEIYDEVWLNSTSRTAKKYDVPYQKFKESCEKYNIPLPSNSYWASLSVGKKVEKTPLPESEITEILLPVTDRSKPVTVQKKAQQKTLKPLKVEQTTVSTEKQKSMLEEEYGIKTNTENGINTYDRNTLYKEIWNEPITKVAKKYGVSDVMIHKICKSLNIPKPPVGYWRKIETGHHVPQIPLPPSNDVTTKTGLRSTDTVIDGSPNKAILDFLSDDEKQKVISAAQKIIFNLSDESTILHPVLKANKAKINSWEKDHKRDISASRKRDRYYSIPKGEPPLYYDISDESLPRVHCLIDTLFKCVESLGGKTNDDLSLEIRGETVTFRVIESESKIVHVKTKEELRELEKYEKEKQKYKWASKPQIRSWDYIFNGKIKLCVFEGKYYKDTNTSLIENQLGNILIDLYEKSEIIKAERKKREEEERRREEERRKEEELRRMRDNEIDRTIALVNEAEDFAVACKIRKYIEAVSSKPNLTDEDKKWIEWAKNKADWYDPTVKLNDDLLGEREHSKDEESKKLKKSRYSWW</sequence>
<dbReference type="RefSeq" id="WP_249377340.1">
    <property type="nucleotide sequence ID" value="NZ_SNUZ01000017.1"/>
</dbReference>